<comment type="pathway">
    <text evidence="1">Polyol metabolism; glycerol degradation via glycerol kinase pathway; sn-glycerol 3-phosphate from glycerol: step 1/1.</text>
</comment>
<dbReference type="UniPathway" id="UPA00618">
    <property type="reaction ID" value="UER00672"/>
</dbReference>
<evidence type="ECO:0000256" key="2">
    <source>
        <dbReference type="ARBA" id="ARBA00009156"/>
    </source>
</evidence>
<dbReference type="InterPro" id="IPR018485">
    <property type="entry name" value="FGGY_C"/>
</dbReference>
<dbReference type="CDD" id="cd07792">
    <property type="entry name" value="ASKHA_NBD_FGGY_GK1-3-like"/>
    <property type="match status" value="1"/>
</dbReference>
<evidence type="ECO:0000256" key="11">
    <source>
        <dbReference type="SAM" id="MobiDB-lite"/>
    </source>
</evidence>
<evidence type="ECO:0000313" key="14">
    <source>
        <dbReference type="EMBL" id="TDZ33892.1"/>
    </source>
</evidence>
<keyword evidence="8" id="KW-0067">ATP-binding</keyword>
<organism evidence="14 15">
    <name type="scientific">Colletotrichum spinosum</name>
    <dbReference type="NCBI Taxonomy" id="1347390"/>
    <lineage>
        <taxon>Eukaryota</taxon>
        <taxon>Fungi</taxon>
        <taxon>Dikarya</taxon>
        <taxon>Ascomycota</taxon>
        <taxon>Pezizomycotina</taxon>
        <taxon>Sordariomycetes</taxon>
        <taxon>Hypocreomycetidae</taxon>
        <taxon>Glomerellales</taxon>
        <taxon>Glomerellaceae</taxon>
        <taxon>Colletotrichum</taxon>
        <taxon>Colletotrichum orbiculare species complex</taxon>
    </lineage>
</organism>
<proteinExistence type="inferred from homology"/>
<reference evidence="14 15" key="1">
    <citation type="submission" date="2018-11" db="EMBL/GenBank/DDBJ databases">
        <title>Genome sequence and assembly of Colletotrichum spinosum.</title>
        <authorList>
            <person name="Gan P."/>
            <person name="Shirasu K."/>
        </authorList>
    </citation>
    <scope>NUCLEOTIDE SEQUENCE [LARGE SCALE GENOMIC DNA]</scope>
    <source>
        <strain evidence="14 15">CBS 515.97</strain>
    </source>
</reference>
<dbReference type="NCBIfam" id="TIGR01311">
    <property type="entry name" value="glycerol_kin"/>
    <property type="match status" value="1"/>
</dbReference>
<dbReference type="FunFam" id="3.30.420.40:FF:000085">
    <property type="entry name" value="Glycerol kinase 2"/>
    <property type="match status" value="1"/>
</dbReference>
<evidence type="ECO:0000256" key="1">
    <source>
        <dbReference type="ARBA" id="ARBA00005190"/>
    </source>
</evidence>
<evidence type="ECO:0000259" key="12">
    <source>
        <dbReference type="Pfam" id="PF00370"/>
    </source>
</evidence>
<keyword evidence="6 10" id="KW-0418">Kinase</keyword>
<evidence type="ECO:0000256" key="8">
    <source>
        <dbReference type="ARBA" id="ARBA00022840"/>
    </source>
</evidence>
<dbReference type="AlphaFoldDB" id="A0A4R8Q645"/>
<dbReference type="Proteomes" id="UP000295083">
    <property type="component" value="Unassembled WGS sequence"/>
</dbReference>
<dbReference type="PROSITE" id="PS00445">
    <property type="entry name" value="FGGY_KINASES_2"/>
    <property type="match status" value="1"/>
</dbReference>
<keyword evidence="7" id="KW-0319">Glycerol metabolism</keyword>
<name>A0A4R8Q645_9PEZI</name>
<comment type="caution">
    <text evidence="14">The sequence shown here is derived from an EMBL/GenBank/DDBJ whole genome shotgun (WGS) entry which is preliminary data.</text>
</comment>
<protein>
    <recommendedName>
        <fullName evidence="3">glycerol kinase</fullName>
        <ecNumber evidence="3">2.7.1.30</ecNumber>
    </recommendedName>
    <alternativeName>
        <fullName evidence="9">ATP:glycerol 3-phosphotransferase</fullName>
    </alternativeName>
</protein>
<dbReference type="PANTHER" id="PTHR10196">
    <property type="entry name" value="SUGAR KINASE"/>
    <property type="match status" value="1"/>
</dbReference>
<keyword evidence="5" id="KW-0547">Nucleotide-binding</keyword>
<dbReference type="GO" id="GO:0006641">
    <property type="term" value="P:triglyceride metabolic process"/>
    <property type="evidence" value="ECO:0007669"/>
    <property type="project" value="TreeGrafter"/>
</dbReference>
<dbReference type="PROSITE" id="PS00933">
    <property type="entry name" value="FGGY_KINASES_1"/>
    <property type="match status" value="1"/>
</dbReference>
<evidence type="ECO:0000313" key="15">
    <source>
        <dbReference type="Proteomes" id="UP000295083"/>
    </source>
</evidence>
<dbReference type="Pfam" id="PF02782">
    <property type="entry name" value="FGGY_C"/>
    <property type="match status" value="1"/>
</dbReference>
<dbReference type="InterPro" id="IPR000577">
    <property type="entry name" value="Carb_kinase_FGGY"/>
</dbReference>
<dbReference type="Gene3D" id="3.30.420.40">
    <property type="match status" value="2"/>
</dbReference>
<dbReference type="InterPro" id="IPR018484">
    <property type="entry name" value="FGGY_N"/>
</dbReference>
<dbReference type="InterPro" id="IPR043129">
    <property type="entry name" value="ATPase_NBD"/>
</dbReference>
<dbReference type="FunFam" id="3.30.420.40:FF:000086">
    <property type="entry name" value="Glycerol kinase"/>
    <property type="match status" value="1"/>
</dbReference>
<dbReference type="InterPro" id="IPR005999">
    <property type="entry name" value="Glycerol_kin"/>
</dbReference>
<feature type="domain" description="Carbohydrate kinase FGGY C-terminal" evidence="13">
    <location>
        <begin position="305"/>
        <end position="495"/>
    </location>
</feature>
<evidence type="ECO:0000256" key="4">
    <source>
        <dbReference type="ARBA" id="ARBA00022679"/>
    </source>
</evidence>
<dbReference type="NCBIfam" id="NF000756">
    <property type="entry name" value="PRK00047.1"/>
    <property type="match status" value="1"/>
</dbReference>
<feature type="domain" description="Carbohydrate kinase FGGY N-terminal" evidence="12">
    <location>
        <begin position="38"/>
        <end position="295"/>
    </location>
</feature>
<dbReference type="GO" id="GO:0005739">
    <property type="term" value="C:mitochondrion"/>
    <property type="evidence" value="ECO:0007669"/>
    <property type="project" value="TreeGrafter"/>
</dbReference>
<dbReference type="PIRSF" id="PIRSF000538">
    <property type="entry name" value="GlpK"/>
    <property type="match status" value="1"/>
</dbReference>
<feature type="region of interest" description="Disordered" evidence="11">
    <location>
        <begin position="1"/>
        <end position="21"/>
    </location>
</feature>
<dbReference type="EC" id="2.7.1.30" evidence="3"/>
<dbReference type="GO" id="GO:0005524">
    <property type="term" value="F:ATP binding"/>
    <property type="evidence" value="ECO:0007669"/>
    <property type="project" value="UniProtKB-KW"/>
</dbReference>
<feature type="compositionally biased region" description="Basic residues" evidence="11">
    <location>
        <begin position="1"/>
        <end position="11"/>
    </location>
</feature>
<evidence type="ECO:0000256" key="6">
    <source>
        <dbReference type="ARBA" id="ARBA00022777"/>
    </source>
</evidence>
<dbReference type="GO" id="GO:0046167">
    <property type="term" value="P:glycerol-3-phosphate biosynthetic process"/>
    <property type="evidence" value="ECO:0007669"/>
    <property type="project" value="TreeGrafter"/>
</dbReference>
<evidence type="ECO:0000259" key="13">
    <source>
        <dbReference type="Pfam" id="PF02782"/>
    </source>
</evidence>
<dbReference type="PANTHER" id="PTHR10196:SF69">
    <property type="entry name" value="GLYCEROL KINASE"/>
    <property type="match status" value="1"/>
</dbReference>
<evidence type="ECO:0000256" key="5">
    <source>
        <dbReference type="ARBA" id="ARBA00022741"/>
    </source>
</evidence>
<keyword evidence="4 10" id="KW-0808">Transferase</keyword>
<dbReference type="InterPro" id="IPR018483">
    <property type="entry name" value="Carb_kinase_FGGY_CS"/>
</dbReference>
<evidence type="ECO:0000256" key="3">
    <source>
        <dbReference type="ARBA" id="ARBA00012099"/>
    </source>
</evidence>
<dbReference type="EMBL" id="QAPG01000057">
    <property type="protein sequence ID" value="TDZ33892.1"/>
    <property type="molecule type" value="Genomic_DNA"/>
</dbReference>
<dbReference type="InterPro" id="IPR042018">
    <property type="entry name" value="GK1-3_metazoan-type"/>
</dbReference>
<dbReference type="SUPFAM" id="SSF53067">
    <property type="entry name" value="Actin-like ATPase domain"/>
    <property type="match status" value="2"/>
</dbReference>
<sequence>MPAQREHKRARVAADPDEHLPAGITETEEELQKHWFVGSIDQGTTSTRFLIFNGLGDPVAMHQIEVDNIHPRSGWHEHDPLALLSTVEECIEKAVAKFVAKGHSPSAIRGIGITNQRETTVLWDARTGEPLHNVVVWPDTRTTSLVRALRSRPGASRLPDLCGLPLSTYPSSVKLRWLLDNVPAVREAYDGGYLAFGTVDSWLIYRLNGGVARGQDAAVHVTDASNASRTMFMNLRTLQYDDELLSFFGIDRSKIRLPKIVPSSDPMAFGKLRHGVLKNVPIAGCLGDQSSALVGQCGFSPGQAKNTYGTGCFLLYNVGHEPVISKSGLLATVAYDFGKGRKPVYALEGSIAVAGSGVKFLVKNLSFVDDSSRISELAESVPDNGGVVFVTAFSGLFAPYWIDDAKGTLFGITQHTQKGHIARATLEATCYQTKAILDAMASDSGHALENLAVDGGLSNSDLCMQAQADISGTRVDRPAMRETTALGAAIAAGLALGVWDELEDLKNVNQTGRKIFSPSADREKNLKMFKKWEQAVQMSRGWESDNQDQVQ</sequence>
<dbReference type="GO" id="GO:0019563">
    <property type="term" value="P:glycerol catabolic process"/>
    <property type="evidence" value="ECO:0007669"/>
    <property type="project" value="UniProtKB-UniPathway"/>
</dbReference>
<accession>A0A4R8Q645</accession>
<evidence type="ECO:0000256" key="10">
    <source>
        <dbReference type="RuleBase" id="RU003733"/>
    </source>
</evidence>
<evidence type="ECO:0000256" key="9">
    <source>
        <dbReference type="ARBA" id="ARBA00043149"/>
    </source>
</evidence>
<evidence type="ECO:0000256" key="7">
    <source>
        <dbReference type="ARBA" id="ARBA00022798"/>
    </source>
</evidence>
<dbReference type="GO" id="GO:0004370">
    <property type="term" value="F:glycerol kinase activity"/>
    <property type="evidence" value="ECO:0007669"/>
    <property type="project" value="UniProtKB-EC"/>
</dbReference>
<keyword evidence="15" id="KW-1185">Reference proteome</keyword>
<gene>
    <name evidence="14" type="primary">glpK-1</name>
    <name evidence="14" type="ORF">C8035_v000530</name>
</gene>
<comment type="similarity">
    <text evidence="2 10">Belongs to the FGGY kinase family.</text>
</comment>
<dbReference type="Pfam" id="PF00370">
    <property type="entry name" value="FGGY_N"/>
    <property type="match status" value="1"/>
</dbReference>